<name>A0ABX6C1T7_9CHLR</name>
<evidence type="ECO:0000259" key="3">
    <source>
        <dbReference type="SMART" id="SM00822"/>
    </source>
</evidence>
<proteinExistence type="inferred from homology"/>
<protein>
    <submittedName>
        <fullName evidence="4">SDR family oxidoreductase</fullName>
    </submittedName>
</protein>
<dbReference type="CDD" id="cd05233">
    <property type="entry name" value="SDR_c"/>
    <property type="match status" value="1"/>
</dbReference>
<sequence length="296" mass="30912">MGARRPARGPGMTDCGMREYWTIGQSFVQQDKLPATRFREGCMEIAGKVALVTGAGSGIGRACAERLAREGAKVIVVDIDAAGGEETVRRIAAAGGEAAFVQGDVGSPEGIAETFRAAKRVFGRLDIVHNNAGIMTGDTPGWPDAPLEKVHRVISVNTSGVIMGTRAAVEAFREHGEGGVVVNTASIAGLGPLPFDPVYAASKAAVIHFTKSCAILKELENVRVNAVAPGMVDTPIIAKTGDGTRPARWLEPSLEGAVLLQPERIADEVVRLIRDDALAGEVSVVMHESTQPAAGG</sequence>
<dbReference type="Gene3D" id="3.40.50.720">
    <property type="entry name" value="NAD(P)-binding Rossmann-like Domain"/>
    <property type="match status" value="1"/>
</dbReference>
<dbReference type="PANTHER" id="PTHR44229">
    <property type="entry name" value="15-HYDROXYPROSTAGLANDIN DEHYDROGENASE [NAD(+)]"/>
    <property type="match status" value="1"/>
</dbReference>
<reference evidence="4 5" key="2">
    <citation type="submission" date="2019-10" db="EMBL/GenBank/DDBJ databases">
        <title>Thermopilla bonchosmolovskayae gen. nov., sp. nov., a moderately thermophilic Chloroflexi bacterium from a Chukotka hot spring (Arctic, Russia), representing a novel classis Thermopillaia, which include previously uncultivated lineage OLB14.</title>
        <authorList>
            <person name="Kochetkova T.V."/>
            <person name="Zayulina K.S."/>
            <person name="Zhigarkov V.S."/>
            <person name="Minaev N.V."/>
            <person name="Novikov A."/>
            <person name="Toshchakov S.V."/>
            <person name="Elcheninov A.G."/>
            <person name="Kublanov I.V."/>
        </authorList>
    </citation>
    <scope>NUCLEOTIDE SEQUENCE [LARGE SCALE GENOMIC DNA]</scope>
    <source>
        <strain evidence="4 5">3753O</strain>
    </source>
</reference>
<organism evidence="4 5">
    <name type="scientific">Tepidiforma bonchosmolovskayae</name>
    <dbReference type="NCBI Taxonomy" id="2601677"/>
    <lineage>
        <taxon>Bacteria</taxon>
        <taxon>Bacillati</taxon>
        <taxon>Chloroflexota</taxon>
        <taxon>Tepidiformia</taxon>
        <taxon>Tepidiformales</taxon>
        <taxon>Tepidiformaceae</taxon>
        <taxon>Tepidiforma</taxon>
    </lineage>
</organism>
<evidence type="ECO:0000313" key="5">
    <source>
        <dbReference type="Proteomes" id="UP000326331"/>
    </source>
</evidence>
<keyword evidence="5" id="KW-1185">Reference proteome</keyword>
<dbReference type="Pfam" id="PF00106">
    <property type="entry name" value="adh_short"/>
    <property type="match status" value="1"/>
</dbReference>
<keyword evidence="1" id="KW-0560">Oxidoreductase</keyword>
<dbReference type="Proteomes" id="UP000326331">
    <property type="component" value="Chromosome"/>
</dbReference>
<dbReference type="PRINTS" id="PR00081">
    <property type="entry name" value="GDHRDH"/>
</dbReference>
<evidence type="ECO:0000256" key="1">
    <source>
        <dbReference type="ARBA" id="ARBA00023002"/>
    </source>
</evidence>
<dbReference type="InterPro" id="IPR057326">
    <property type="entry name" value="KR_dom"/>
</dbReference>
<evidence type="ECO:0000256" key="2">
    <source>
        <dbReference type="RuleBase" id="RU000363"/>
    </source>
</evidence>
<dbReference type="PANTHER" id="PTHR44229:SF4">
    <property type="entry name" value="15-HYDROXYPROSTAGLANDIN DEHYDROGENASE [NAD(+)]"/>
    <property type="match status" value="1"/>
</dbReference>
<feature type="domain" description="Ketoreductase" evidence="3">
    <location>
        <begin position="48"/>
        <end position="252"/>
    </location>
</feature>
<dbReference type="PRINTS" id="PR00080">
    <property type="entry name" value="SDRFAMILY"/>
</dbReference>
<reference evidence="4 5" key="1">
    <citation type="submission" date="2019-08" db="EMBL/GenBank/DDBJ databases">
        <authorList>
            <person name="Toschakov S.V."/>
        </authorList>
    </citation>
    <scope>NUCLEOTIDE SEQUENCE [LARGE SCALE GENOMIC DNA]</scope>
    <source>
        <strain evidence="4 5">3753O</strain>
    </source>
</reference>
<accession>A0ABX6C1T7</accession>
<gene>
    <name evidence="4" type="ORF">Tbon_07725</name>
</gene>
<dbReference type="SMART" id="SM00822">
    <property type="entry name" value="PKS_KR"/>
    <property type="match status" value="1"/>
</dbReference>
<dbReference type="SUPFAM" id="SSF51735">
    <property type="entry name" value="NAD(P)-binding Rossmann-fold domains"/>
    <property type="match status" value="1"/>
</dbReference>
<dbReference type="EMBL" id="CP042829">
    <property type="protein sequence ID" value="QFG03187.1"/>
    <property type="molecule type" value="Genomic_DNA"/>
</dbReference>
<evidence type="ECO:0000313" key="4">
    <source>
        <dbReference type="EMBL" id="QFG03187.1"/>
    </source>
</evidence>
<dbReference type="InterPro" id="IPR036291">
    <property type="entry name" value="NAD(P)-bd_dom_sf"/>
</dbReference>
<comment type="similarity">
    <text evidence="2">Belongs to the short-chain dehydrogenases/reductases (SDR) family.</text>
</comment>
<dbReference type="InterPro" id="IPR002347">
    <property type="entry name" value="SDR_fam"/>
</dbReference>